<dbReference type="InterPro" id="IPR050905">
    <property type="entry name" value="Plant_NBS-LRR"/>
</dbReference>
<gene>
    <name evidence="4" type="primary">LOC110772334</name>
</gene>
<sequence length="327" mass="36605">METIVLAAASAKDNIHEEGKETGGSGTMTLFPKLPINGFRLYDLPNLERFCLDAYSFAWSSSTRYMYVDECPKLKTLGFALVSKKLLVAVAENLSDDHVRGREESRSRCASSTGSGSLFGCAPLVCLQSRPSTRNFTQILPRPVNREVTLANLQNSSANYNLEDLHVVRCDLLEVIFLVQETPSTQAFDKLRKLVLWLLPMLSHIWEKGLQVSSGFGNLRFLGVWQCHNLRYLFSPHIAKLLTCLETIEVSNCSAMEKIVGEAKGGGESIKDELTFPHMNYIQLVDLPKLESFYSQAHTLKWSSALEKITVRNCPELKAFASKSLYV</sequence>
<dbReference type="InterPro" id="IPR057135">
    <property type="entry name" value="At4g27190-like_LRR"/>
</dbReference>
<keyword evidence="3" id="KW-1185">Reference proteome</keyword>
<reference evidence="4" key="1">
    <citation type="submission" date="2025-08" db="UniProtKB">
        <authorList>
            <consortium name="RefSeq"/>
        </authorList>
    </citation>
    <scope>IDENTIFICATION</scope>
</reference>
<dbReference type="RefSeq" id="XP_021832459.1">
    <property type="nucleotide sequence ID" value="XM_021976767.1"/>
</dbReference>
<dbReference type="Pfam" id="PF23247">
    <property type="entry name" value="LRR_RPS2"/>
    <property type="match status" value="1"/>
</dbReference>
<evidence type="ECO:0000259" key="2">
    <source>
        <dbReference type="Pfam" id="PF23247"/>
    </source>
</evidence>
<dbReference type="GeneID" id="110772334"/>
<evidence type="ECO:0000313" key="4">
    <source>
        <dbReference type="RefSeq" id="XP_021832459.1"/>
    </source>
</evidence>
<dbReference type="Proteomes" id="UP000515124">
    <property type="component" value="Unplaced"/>
</dbReference>
<organism evidence="3 4">
    <name type="scientific">Prunus avium</name>
    <name type="common">Cherry</name>
    <name type="synonym">Cerasus avium</name>
    <dbReference type="NCBI Taxonomy" id="42229"/>
    <lineage>
        <taxon>Eukaryota</taxon>
        <taxon>Viridiplantae</taxon>
        <taxon>Streptophyta</taxon>
        <taxon>Embryophyta</taxon>
        <taxon>Tracheophyta</taxon>
        <taxon>Spermatophyta</taxon>
        <taxon>Magnoliopsida</taxon>
        <taxon>eudicotyledons</taxon>
        <taxon>Gunneridae</taxon>
        <taxon>Pentapetalae</taxon>
        <taxon>rosids</taxon>
        <taxon>fabids</taxon>
        <taxon>Rosales</taxon>
        <taxon>Rosaceae</taxon>
        <taxon>Amygdaloideae</taxon>
        <taxon>Amygdaleae</taxon>
        <taxon>Prunus</taxon>
    </lineage>
</organism>
<proteinExistence type="predicted"/>
<dbReference type="AlphaFoldDB" id="A0A6P5U032"/>
<accession>A0A6P5U032</accession>
<name>A0A6P5U032_PRUAV</name>
<keyword evidence="1" id="KW-0611">Plant defense</keyword>
<dbReference type="Gene3D" id="3.80.10.10">
    <property type="entry name" value="Ribonuclease Inhibitor"/>
    <property type="match status" value="1"/>
</dbReference>
<dbReference type="InterPro" id="IPR032675">
    <property type="entry name" value="LRR_dom_sf"/>
</dbReference>
<dbReference type="SUPFAM" id="SSF52047">
    <property type="entry name" value="RNI-like"/>
    <property type="match status" value="1"/>
</dbReference>
<dbReference type="PANTHER" id="PTHR33463:SF203">
    <property type="entry name" value="AAA+ ATPASE DOMAIN-CONTAINING PROTEIN"/>
    <property type="match status" value="1"/>
</dbReference>
<dbReference type="KEGG" id="pavi:110772334"/>
<evidence type="ECO:0000313" key="3">
    <source>
        <dbReference type="Proteomes" id="UP000515124"/>
    </source>
</evidence>
<evidence type="ECO:0000256" key="1">
    <source>
        <dbReference type="ARBA" id="ARBA00022821"/>
    </source>
</evidence>
<feature type="domain" description="Disease resistance protein At4g27190-like leucine-rich repeats" evidence="2">
    <location>
        <begin position="161"/>
        <end position="253"/>
    </location>
</feature>
<protein>
    <submittedName>
        <fullName evidence="4">Uncharacterized protein LOC110772334</fullName>
    </submittedName>
</protein>
<dbReference type="Gramene" id="Pav_sc0002387.1_g040.1.mk:mrna">
    <property type="protein sequence ID" value="Pav_sc0002387.1_g040.1.mk:mrna"/>
    <property type="gene ID" value="Pav_sc0002387.1_g040.1.mk"/>
</dbReference>
<dbReference type="PANTHER" id="PTHR33463">
    <property type="entry name" value="NB-ARC DOMAIN-CONTAINING PROTEIN-RELATED"/>
    <property type="match status" value="1"/>
</dbReference>